<name>A0AAN8I6U6_9EURO</name>
<protein>
    <recommendedName>
        <fullName evidence="5">FAD-binding domain-containing protein</fullName>
    </recommendedName>
</protein>
<organism evidence="6 7">
    <name type="scientific">Knufia fluminis</name>
    <dbReference type="NCBI Taxonomy" id="191047"/>
    <lineage>
        <taxon>Eukaryota</taxon>
        <taxon>Fungi</taxon>
        <taxon>Dikarya</taxon>
        <taxon>Ascomycota</taxon>
        <taxon>Pezizomycotina</taxon>
        <taxon>Eurotiomycetes</taxon>
        <taxon>Chaetothyriomycetidae</taxon>
        <taxon>Chaetothyriales</taxon>
        <taxon>Trichomeriaceae</taxon>
        <taxon>Knufia</taxon>
    </lineage>
</organism>
<dbReference type="GO" id="GO:0004497">
    <property type="term" value="F:monooxygenase activity"/>
    <property type="evidence" value="ECO:0007669"/>
    <property type="project" value="UniProtKB-KW"/>
</dbReference>
<dbReference type="Pfam" id="PF01494">
    <property type="entry name" value="FAD_binding_3"/>
    <property type="match status" value="2"/>
</dbReference>
<gene>
    <name evidence="6" type="ORF">OHC33_003733</name>
</gene>
<evidence type="ECO:0000256" key="4">
    <source>
        <dbReference type="ARBA" id="ARBA00023033"/>
    </source>
</evidence>
<feature type="domain" description="FAD-binding" evidence="5">
    <location>
        <begin position="8"/>
        <end position="237"/>
    </location>
</feature>
<dbReference type="InterPro" id="IPR002938">
    <property type="entry name" value="FAD-bd"/>
</dbReference>
<keyword evidence="3" id="KW-0560">Oxidoreductase</keyword>
<reference evidence="6 7" key="1">
    <citation type="submission" date="2022-12" db="EMBL/GenBank/DDBJ databases">
        <title>Genomic features and morphological characterization of a novel Knufia sp. strain isolated from spacecraft assembly facility.</title>
        <authorList>
            <person name="Teixeira M."/>
            <person name="Chander A.M."/>
            <person name="Stajich J.E."/>
            <person name="Venkateswaran K."/>
        </authorList>
    </citation>
    <scope>NUCLEOTIDE SEQUENCE [LARGE SCALE GENOMIC DNA]</scope>
    <source>
        <strain evidence="6 7">FJI-L2-BK-P2</strain>
    </source>
</reference>
<keyword evidence="2" id="KW-0274">FAD</keyword>
<sequence length="415" mass="44638">MSPTSFRIAIIGAGPAGLTLGLLLHRHAIPFTIFELRPKPTSLDLAKPSGSLDLHEESGLAALKACDLLDEFMLLTGDCTEAQVIATKDGTIIYTDEGEGSHRPEISRHKLLQLLLSHLSASSIKWGHKLISAHNTTASTGHTEISLDFGPNGTQTFDLVIGADGTWSKVRALLTDIKPQYVGMHYITLDITQNTSQHPHLSDFIGTGTFTSLADHHGVISQRSVADSARIYIFISTSDEHFASTSGLDTKTPTQAKGVLLGDDAPFARWATTIKELIAVACDDESANNPTATLDIKPLYRLPIGHTWTHHPAATLIGDAAHLMNPGAGEGVNSAMLDALLLSRAIVKAFKMAGEDAASVQDALEPLIKEFEVDMWARAKEMAEETLQIGEMMFGGSDGSGDMAAWFRKFGESDE</sequence>
<evidence type="ECO:0000256" key="2">
    <source>
        <dbReference type="ARBA" id="ARBA00022827"/>
    </source>
</evidence>
<dbReference type="PANTHER" id="PTHR46972">
    <property type="entry name" value="MONOOXYGENASE ASQM-RELATED"/>
    <property type="match status" value="1"/>
</dbReference>
<evidence type="ECO:0000313" key="6">
    <source>
        <dbReference type="EMBL" id="KAK5955054.1"/>
    </source>
</evidence>
<dbReference type="SUPFAM" id="SSF51905">
    <property type="entry name" value="FAD/NAD(P)-binding domain"/>
    <property type="match status" value="1"/>
</dbReference>
<evidence type="ECO:0000256" key="3">
    <source>
        <dbReference type="ARBA" id="ARBA00023002"/>
    </source>
</evidence>
<dbReference type="Proteomes" id="UP001316803">
    <property type="component" value="Unassembled WGS sequence"/>
</dbReference>
<evidence type="ECO:0000313" key="7">
    <source>
        <dbReference type="Proteomes" id="UP001316803"/>
    </source>
</evidence>
<proteinExistence type="predicted"/>
<keyword evidence="1" id="KW-0285">Flavoprotein</keyword>
<feature type="domain" description="FAD-binding" evidence="5">
    <location>
        <begin position="316"/>
        <end position="354"/>
    </location>
</feature>
<dbReference type="PRINTS" id="PR00420">
    <property type="entry name" value="RNGMNOXGNASE"/>
</dbReference>
<accession>A0AAN8I6U6</accession>
<dbReference type="GO" id="GO:0071949">
    <property type="term" value="F:FAD binding"/>
    <property type="evidence" value="ECO:0007669"/>
    <property type="project" value="InterPro"/>
</dbReference>
<keyword evidence="7" id="KW-1185">Reference proteome</keyword>
<dbReference type="EMBL" id="JAKLMC020000007">
    <property type="protein sequence ID" value="KAK5955054.1"/>
    <property type="molecule type" value="Genomic_DNA"/>
</dbReference>
<dbReference type="Gene3D" id="3.50.50.60">
    <property type="entry name" value="FAD/NAD(P)-binding domain"/>
    <property type="match status" value="1"/>
</dbReference>
<dbReference type="AlphaFoldDB" id="A0AAN8I6U6"/>
<evidence type="ECO:0000259" key="5">
    <source>
        <dbReference type="Pfam" id="PF01494"/>
    </source>
</evidence>
<dbReference type="PANTHER" id="PTHR46972:SF1">
    <property type="entry name" value="FAD DEPENDENT OXIDOREDUCTASE DOMAIN-CONTAINING PROTEIN"/>
    <property type="match status" value="1"/>
</dbReference>
<keyword evidence="4" id="KW-0503">Monooxygenase</keyword>
<dbReference type="InterPro" id="IPR036188">
    <property type="entry name" value="FAD/NAD-bd_sf"/>
</dbReference>
<evidence type="ECO:0000256" key="1">
    <source>
        <dbReference type="ARBA" id="ARBA00022630"/>
    </source>
</evidence>
<comment type="caution">
    <text evidence="6">The sequence shown here is derived from an EMBL/GenBank/DDBJ whole genome shotgun (WGS) entry which is preliminary data.</text>
</comment>